<reference evidence="2 3" key="1">
    <citation type="submission" date="2013-03" db="EMBL/GenBank/DDBJ databases">
        <authorList>
            <person name="Fiebig A."/>
            <person name="Goeker M."/>
            <person name="Klenk H.-P.P."/>
        </authorList>
    </citation>
    <scope>NUCLEOTIDE SEQUENCE [LARGE SCALE GENOMIC DNA]</scope>
    <source>
        <strain evidence="3">DSM 19469</strain>
    </source>
</reference>
<keyword evidence="3" id="KW-1185">Reference proteome</keyword>
<evidence type="ECO:0000313" key="2">
    <source>
        <dbReference type="EMBL" id="AHM03726.1"/>
    </source>
</evidence>
<dbReference type="STRING" id="1294273.roselon_01338"/>
<name>W8S4J4_9RHOB</name>
<dbReference type="eggNOG" id="ENOG502ZR0T">
    <property type="taxonomic scope" value="Bacteria"/>
</dbReference>
<feature type="compositionally biased region" description="Pro residues" evidence="1">
    <location>
        <begin position="73"/>
        <end position="89"/>
    </location>
</feature>
<dbReference type="RefSeq" id="WP_156945871.1">
    <property type="nucleotide sequence ID" value="NZ_CP004372.1"/>
</dbReference>
<dbReference type="KEGG" id="red:roselon_01338"/>
<dbReference type="HOGENOM" id="CLU_1633184_0_0_5"/>
<dbReference type="Proteomes" id="UP000019593">
    <property type="component" value="Chromosome"/>
</dbReference>
<organism evidence="2 3">
    <name type="scientific">Roseicyclus elongatus DSM 19469</name>
    <dbReference type="NCBI Taxonomy" id="1294273"/>
    <lineage>
        <taxon>Bacteria</taxon>
        <taxon>Pseudomonadati</taxon>
        <taxon>Pseudomonadota</taxon>
        <taxon>Alphaproteobacteria</taxon>
        <taxon>Rhodobacterales</taxon>
        <taxon>Roseobacteraceae</taxon>
        <taxon>Roseicyclus</taxon>
    </lineage>
</organism>
<dbReference type="OrthoDB" id="7849081at2"/>
<dbReference type="EMBL" id="CP004372">
    <property type="protein sequence ID" value="AHM03726.1"/>
    <property type="molecule type" value="Genomic_DNA"/>
</dbReference>
<proteinExistence type="predicted"/>
<dbReference type="AlphaFoldDB" id="W8S4J4"/>
<feature type="compositionally biased region" description="Low complexity" evidence="1">
    <location>
        <begin position="92"/>
        <end position="108"/>
    </location>
</feature>
<accession>W8S4J4</accession>
<protein>
    <submittedName>
        <fullName evidence="2">Uncharacterized protein</fullName>
    </submittedName>
</protein>
<gene>
    <name evidence="2" type="ORF">roselon_01338</name>
</gene>
<evidence type="ECO:0000313" key="3">
    <source>
        <dbReference type="Proteomes" id="UP000019593"/>
    </source>
</evidence>
<feature type="region of interest" description="Disordered" evidence="1">
    <location>
        <begin position="60"/>
        <end position="110"/>
    </location>
</feature>
<evidence type="ECO:0000256" key="1">
    <source>
        <dbReference type="SAM" id="MobiDB-lite"/>
    </source>
</evidence>
<sequence>MDARPQTPASSRDEKLGAIAALLGPETLARLRARGLPAHVPDQAAPASVAPDRLAWHQNRLLQRLRDRLDQAPPAPPGPSPDRPTPDPDPVAEAPGDAPIAAAAAPRPQGGIDARIASALDPMRLADEHPAVLAHILRGMDRSSRVATLHALPGSVARAAIQRLRNGLPVR</sequence>